<accession>A0A1I7S4R1</accession>
<reference evidence="3" key="1">
    <citation type="submission" date="2016-11" db="UniProtKB">
        <authorList>
            <consortium name="WormBaseParasite"/>
        </authorList>
    </citation>
    <scope>IDENTIFICATION</scope>
</reference>
<dbReference type="Pfam" id="PF10318">
    <property type="entry name" value="7TM_GPCR_Srh"/>
    <property type="match status" value="1"/>
</dbReference>
<keyword evidence="1" id="KW-0472">Membrane</keyword>
<feature type="transmembrane region" description="Helical" evidence="1">
    <location>
        <begin position="210"/>
        <end position="231"/>
    </location>
</feature>
<feature type="transmembrane region" description="Helical" evidence="1">
    <location>
        <begin position="237"/>
        <end position="261"/>
    </location>
</feature>
<dbReference type="WBParaSite" id="BXY_0799400.1">
    <property type="protein sequence ID" value="BXY_0799400.1"/>
    <property type="gene ID" value="BXY_0799400"/>
</dbReference>
<keyword evidence="1" id="KW-0812">Transmembrane</keyword>
<proteinExistence type="predicted"/>
<protein>
    <submittedName>
        <fullName evidence="3">Serpentine Receptor, class H</fullName>
    </submittedName>
</protein>
<dbReference type="AlphaFoldDB" id="A0A1I7S4R1"/>
<feature type="transmembrane region" description="Helical" evidence="1">
    <location>
        <begin position="12"/>
        <end position="32"/>
    </location>
</feature>
<evidence type="ECO:0000256" key="1">
    <source>
        <dbReference type="SAM" id="Phobius"/>
    </source>
</evidence>
<name>A0A1I7S4R1_BURXY</name>
<dbReference type="Proteomes" id="UP000095284">
    <property type="component" value="Unplaced"/>
</dbReference>
<evidence type="ECO:0000313" key="2">
    <source>
        <dbReference type="Proteomes" id="UP000095284"/>
    </source>
</evidence>
<organism evidence="2 3">
    <name type="scientific">Bursaphelenchus xylophilus</name>
    <name type="common">Pinewood nematode worm</name>
    <name type="synonym">Aphelenchoides xylophilus</name>
    <dbReference type="NCBI Taxonomy" id="6326"/>
    <lineage>
        <taxon>Eukaryota</taxon>
        <taxon>Metazoa</taxon>
        <taxon>Ecdysozoa</taxon>
        <taxon>Nematoda</taxon>
        <taxon>Chromadorea</taxon>
        <taxon>Rhabditida</taxon>
        <taxon>Tylenchina</taxon>
        <taxon>Tylenchomorpha</taxon>
        <taxon>Aphelenchoidea</taxon>
        <taxon>Aphelenchoididae</taxon>
        <taxon>Bursaphelenchus</taxon>
    </lineage>
</organism>
<feature type="transmembrane region" description="Helical" evidence="1">
    <location>
        <begin position="96"/>
        <end position="116"/>
    </location>
</feature>
<evidence type="ECO:0000313" key="3">
    <source>
        <dbReference type="WBParaSite" id="BXY_0799400.1"/>
    </source>
</evidence>
<feature type="transmembrane region" description="Helical" evidence="1">
    <location>
        <begin position="158"/>
        <end position="182"/>
    </location>
</feature>
<dbReference type="PANTHER" id="PTHR46891">
    <property type="entry name" value="SERPENTINE RECEPTOR, CLASS H-RELATED"/>
    <property type="match status" value="1"/>
</dbReference>
<feature type="transmembrane region" description="Helical" evidence="1">
    <location>
        <begin position="52"/>
        <end position="76"/>
    </location>
</feature>
<keyword evidence="1" id="KW-1133">Transmembrane helix</keyword>
<sequence length="295" mass="33517">MGIYKHYLLNEIFWNYAFDLFLCIWTPIELFPLQCSYSAGIFRRTSVGFQQFAVIAASFFAVGKVFALFIAIAYRYSQALPPSSHYILRTLVQPNIYLYVIVFLTFQFAINAPMFLNFNNLAAVKLNLTFANRALEYVYNTEPSTLCFGATKGNTAALFYVVMGVIGLLFICSVSFMLTHLWELMRDGSSMSCATYRIQLMLFKSIRMQLFSTLIILGIPVIITLACVVFRLRKSPIYIMVAATVACLHSTFNCLILIYCVKPYRQFLTRKLGHHSKTDSRVISTIRAIGAARTV</sequence>
<dbReference type="InterPro" id="IPR019422">
    <property type="entry name" value="7TM_GPCR_serpentine_rcpt_Srh"/>
</dbReference>